<protein>
    <recommendedName>
        <fullName evidence="4">ATP-dependent RNA helicase</fullName>
        <ecNumber evidence="4">3.6.4.13</ecNumber>
    </recommendedName>
</protein>
<evidence type="ECO:0000256" key="4">
    <source>
        <dbReference type="RuleBase" id="RU365068"/>
    </source>
</evidence>
<dbReference type="GO" id="GO:0016787">
    <property type="term" value="F:hydrolase activity"/>
    <property type="evidence" value="ECO:0007669"/>
    <property type="project" value="UniProtKB-KW"/>
</dbReference>
<keyword evidence="5" id="KW-0472">Membrane</keyword>
<comment type="caution">
    <text evidence="6">The sequence shown here is derived from an EMBL/GenBank/DDBJ whole genome shotgun (WGS) entry which is preliminary data.</text>
</comment>
<gene>
    <name evidence="6" type="ORF">RFI_33660</name>
</gene>
<dbReference type="GO" id="GO:0003723">
    <property type="term" value="F:RNA binding"/>
    <property type="evidence" value="ECO:0007669"/>
    <property type="project" value="UniProtKB-UniRule"/>
</dbReference>
<reference evidence="6 7" key="1">
    <citation type="journal article" date="2013" name="Curr. Biol.">
        <title>The Genome of the Foraminiferan Reticulomyxa filosa.</title>
        <authorList>
            <person name="Glockner G."/>
            <person name="Hulsmann N."/>
            <person name="Schleicher M."/>
            <person name="Noegel A.A."/>
            <person name="Eichinger L."/>
            <person name="Gallinger C."/>
            <person name="Pawlowski J."/>
            <person name="Sierra R."/>
            <person name="Euteneuer U."/>
            <person name="Pillet L."/>
            <person name="Moustafa A."/>
            <person name="Platzer M."/>
            <person name="Groth M."/>
            <person name="Szafranski K."/>
            <person name="Schliwa M."/>
        </authorList>
    </citation>
    <scope>NUCLEOTIDE SEQUENCE [LARGE SCALE GENOMIC DNA]</scope>
</reference>
<evidence type="ECO:0000256" key="3">
    <source>
        <dbReference type="ARBA" id="ARBA00022840"/>
    </source>
</evidence>
<dbReference type="SUPFAM" id="SSF52540">
    <property type="entry name" value="P-loop containing nucleoside triphosphate hydrolases"/>
    <property type="match status" value="1"/>
</dbReference>
<dbReference type="GO" id="GO:0003724">
    <property type="term" value="F:RNA helicase activity"/>
    <property type="evidence" value="ECO:0007669"/>
    <property type="project" value="UniProtKB-EC"/>
</dbReference>
<dbReference type="EC" id="3.6.4.13" evidence="4"/>
<dbReference type="PANTHER" id="PTHR24031">
    <property type="entry name" value="RNA HELICASE"/>
    <property type="match status" value="1"/>
</dbReference>
<evidence type="ECO:0000313" key="6">
    <source>
        <dbReference type="EMBL" id="ETO03742.1"/>
    </source>
</evidence>
<comment type="similarity">
    <text evidence="4">Belongs to the DEAD box helicase family.</text>
</comment>
<dbReference type="EMBL" id="ASPP01032315">
    <property type="protein sequence ID" value="ETO03742.1"/>
    <property type="molecule type" value="Genomic_DNA"/>
</dbReference>
<feature type="transmembrane region" description="Helical" evidence="5">
    <location>
        <begin position="70"/>
        <end position="90"/>
    </location>
</feature>
<keyword evidence="5" id="KW-0812">Transmembrane</keyword>
<name>X6LRH6_RETFI</name>
<evidence type="ECO:0000256" key="2">
    <source>
        <dbReference type="ARBA" id="ARBA00022801"/>
    </source>
</evidence>
<dbReference type="GO" id="GO:0005524">
    <property type="term" value="F:ATP binding"/>
    <property type="evidence" value="ECO:0007669"/>
    <property type="project" value="UniProtKB-UniRule"/>
</dbReference>
<organism evidence="6 7">
    <name type="scientific">Reticulomyxa filosa</name>
    <dbReference type="NCBI Taxonomy" id="46433"/>
    <lineage>
        <taxon>Eukaryota</taxon>
        <taxon>Sar</taxon>
        <taxon>Rhizaria</taxon>
        <taxon>Retaria</taxon>
        <taxon>Foraminifera</taxon>
        <taxon>Monothalamids</taxon>
        <taxon>Reticulomyxidae</taxon>
        <taxon>Reticulomyxa</taxon>
    </lineage>
</organism>
<comment type="domain">
    <text evidence="4">The Q motif is unique to and characteristic of the DEAD box family of RNA helicases and controls ATP binding and hydrolysis.</text>
</comment>
<evidence type="ECO:0000313" key="7">
    <source>
        <dbReference type="Proteomes" id="UP000023152"/>
    </source>
</evidence>
<proteinExistence type="inferred from homology"/>
<dbReference type="InterPro" id="IPR027417">
    <property type="entry name" value="P-loop_NTPase"/>
</dbReference>
<dbReference type="Gene3D" id="3.40.50.300">
    <property type="entry name" value="P-loop containing nucleotide triphosphate hydrolases"/>
    <property type="match status" value="1"/>
</dbReference>
<evidence type="ECO:0000256" key="1">
    <source>
        <dbReference type="ARBA" id="ARBA00022741"/>
    </source>
</evidence>
<accession>X6LRH6</accession>
<keyword evidence="1 4" id="KW-0547">Nucleotide-binding</keyword>
<evidence type="ECO:0000256" key="5">
    <source>
        <dbReference type="SAM" id="Phobius"/>
    </source>
</evidence>
<dbReference type="OrthoDB" id="1745760at2759"/>
<sequence>TILFSATQTRKTEDLIRLSFSSKPHFVSVDEKAVEPTREDLEQGYIVISAAKKLLLLFSFIKKYRTKKKIIVFFATINVTKYFVDLFNYIDLPVYGLF</sequence>
<keyword evidence="7" id="KW-1185">Reference proteome</keyword>
<feature type="non-terminal residue" evidence="6">
    <location>
        <position position="1"/>
    </location>
</feature>
<comment type="function">
    <text evidence="4">RNA helicase.</text>
</comment>
<keyword evidence="5" id="KW-1133">Transmembrane helix</keyword>
<feature type="non-terminal residue" evidence="6">
    <location>
        <position position="98"/>
    </location>
</feature>
<keyword evidence="3 4" id="KW-0067">ATP-binding</keyword>
<keyword evidence="4 6" id="KW-0347">Helicase</keyword>
<dbReference type="Proteomes" id="UP000023152">
    <property type="component" value="Unassembled WGS sequence"/>
</dbReference>
<keyword evidence="4" id="KW-0694">RNA-binding</keyword>
<comment type="catalytic activity">
    <reaction evidence="4">
        <text>ATP + H2O = ADP + phosphate + H(+)</text>
        <dbReference type="Rhea" id="RHEA:13065"/>
        <dbReference type="ChEBI" id="CHEBI:15377"/>
        <dbReference type="ChEBI" id="CHEBI:15378"/>
        <dbReference type="ChEBI" id="CHEBI:30616"/>
        <dbReference type="ChEBI" id="CHEBI:43474"/>
        <dbReference type="ChEBI" id="CHEBI:456216"/>
        <dbReference type="EC" id="3.6.4.13"/>
    </reaction>
</comment>
<keyword evidence="2 4" id="KW-0378">Hydrolase</keyword>
<dbReference type="AlphaFoldDB" id="X6LRH6"/>